<dbReference type="PANTHER" id="PTHR30514:SF1">
    <property type="entry name" value="HTH-TYPE TRANSCRIPTIONAL REGULATOR HEXR-RELATED"/>
    <property type="match status" value="1"/>
</dbReference>
<dbReference type="InterPro" id="IPR009057">
    <property type="entry name" value="Homeodomain-like_sf"/>
</dbReference>
<dbReference type="EMBL" id="CP031376">
    <property type="protein sequence ID" value="AXK51681.1"/>
    <property type="molecule type" value="Genomic_DNA"/>
</dbReference>
<name>A0A345Z502_9MOLU</name>
<keyword evidence="3" id="KW-1185">Reference proteome</keyword>
<accession>A0A345Z502</accession>
<dbReference type="KEGG" id="salx:SALLE_v1c10110"/>
<evidence type="ECO:0000259" key="1">
    <source>
        <dbReference type="PROSITE" id="PS51071"/>
    </source>
</evidence>
<dbReference type="OrthoDB" id="3684496at2"/>
<dbReference type="Gene3D" id="1.10.10.10">
    <property type="entry name" value="Winged helix-like DNA-binding domain superfamily/Winged helix DNA-binding domain"/>
    <property type="match status" value="1"/>
</dbReference>
<dbReference type="RefSeq" id="WP_115558573.1">
    <property type="nucleotide sequence ID" value="NZ_CP031376.1"/>
</dbReference>
<dbReference type="GO" id="GO:0003677">
    <property type="term" value="F:DNA binding"/>
    <property type="evidence" value="ECO:0007669"/>
    <property type="project" value="InterPro"/>
</dbReference>
<feature type="domain" description="HTH rpiR-type" evidence="1">
    <location>
        <begin position="4"/>
        <end position="80"/>
    </location>
</feature>
<evidence type="ECO:0000313" key="2">
    <source>
        <dbReference type="EMBL" id="AXK51681.1"/>
    </source>
</evidence>
<dbReference type="InterPro" id="IPR036388">
    <property type="entry name" value="WH-like_DNA-bd_sf"/>
</dbReference>
<dbReference type="PANTHER" id="PTHR30514">
    <property type="entry name" value="GLUCOKINASE"/>
    <property type="match status" value="1"/>
</dbReference>
<dbReference type="PROSITE" id="PS51071">
    <property type="entry name" value="HTH_RPIR"/>
    <property type="match status" value="1"/>
</dbReference>
<proteinExistence type="predicted"/>
<dbReference type="AlphaFoldDB" id="A0A345Z502"/>
<dbReference type="Gene3D" id="3.40.50.10490">
    <property type="entry name" value="Glucose-6-phosphate isomerase like protein, domain 1"/>
    <property type="match status" value="1"/>
</dbReference>
<organism evidence="2 3">
    <name type="scientific">Spiroplasma alleghenense</name>
    <dbReference type="NCBI Taxonomy" id="216931"/>
    <lineage>
        <taxon>Bacteria</taxon>
        <taxon>Bacillati</taxon>
        <taxon>Mycoplasmatota</taxon>
        <taxon>Mollicutes</taxon>
        <taxon>Entomoplasmatales</taxon>
        <taxon>Spiroplasmataceae</taxon>
        <taxon>Spiroplasma</taxon>
    </lineage>
</organism>
<sequence length="253" mass="29304">MFKSVREVLKQVENSKNQEVHKQIAIKILQNFDQNIFLKQKELADSCFVSESTVTLFSKSLGYDGYRELYLRLKIESEYYNIKNDEKNSQSFQGNLKSIRNEMNQIFDFIDNQNEDLKIFIKEIKNSQSIHLFSSYEQVINAQNICDNLKRVCNHVSLEQIRHNHSKVLQSINKPDLVIFIISGIDNETIIQIYHNLLAQGVRTLVVASTSQAAKLIKPLALIELGTRGQEYVMSNIRNIAIEYIFSKIILNI</sequence>
<reference evidence="2 3" key="1">
    <citation type="submission" date="2018-07" db="EMBL/GenBank/DDBJ databases">
        <title>Complete genome sequence of Spiroplasma alleghenense PLHS-1 (ATCC 51752).</title>
        <authorList>
            <person name="Chou L."/>
            <person name="Lee T.-Y."/>
            <person name="Tsai Y.-M."/>
            <person name="Kuo C.-H."/>
        </authorList>
    </citation>
    <scope>NUCLEOTIDE SEQUENCE [LARGE SCALE GENOMIC DNA]</scope>
    <source>
        <strain evidence="2 3">PLHS-1</strain>
    </source>
</reference>
<dbReference type="InterPro" id="IPR047640">
    <property type="entry name" value="RpiR-like"/>
</dbReference>
<dbReference type="InterPro" id="IPR000281">
    <property type="entry name" value="HTH_RpiR"/>
</dbReference>
<dbReference type="Proteomes" id="UP000254792">
    <property type="component" value="Chromosome"/>
</dbReference>
<evidence type="ECO:0000313" key="3">
    <source>
        <dbReference type="Proteomes" id="UP000254792"/>
    </source>
</evidence>
<dbReference type="Pfam" id="PF01418">
    <property type="entry name" value="HTH_6"/>
    <property type="match status" value="1"/>
</dbReference>
<gene>
    <name evidence="2" type="ORF">SALLE_v1c10110</name>
</gene>
<dbReference type="SUPFAM" id="SSF46689">
    <property type="entry name" value="Homeodomain-like"/>
    <property type="match status" value="1"/>
</dbReference>
<protein>
    <recommendedName>
        <fullName evidence="1">HTH rpiR-type domain-containing protein</fullName>
    </recommendedName>
</protein>
<dbReference type="GO" id="GO:0003700">
    <property type="term" value="F:DNA-binding transcription factor activity"/>
    <property type="evidence" value="ECO:0007669"/>
    <property type="project" value="InterPro"/>
</dbReference>
<dbReference type="GO" id="GO:0097367">
    <property type="term" value="F:carbohydrate derivative binding"/>
    <property type="evidence" value="ECO:0007669"/>
    <property type="project" value="InterPro"/>
</dbReference>